<dbReference type="Proteomes" id="UP000432015">
    <property type="component" value="Unassembled WGS sequence"/>
</dbReference>
<dbReference type="RefSeq" id="WP_156217933.1">
    <property type="nucleotide sequence ID" value="NZ_WOFH01000006.1"/>
</dbReference>
<feature type="transmembrane region" description="Helical" evidence="2">
    <location>
        <begin position="104"/>
        <end position="129"/>
    </location>
</feature>
<evidence type="ECO:0000313" key="3">
    <source>
        <dbReference type="EMBL" id="MUN38810.1"/>
    </source>
</evidence>
<reference evidence="3 4" key="1">
    <citation type="submission" date="2019-11" db="EMBL/GenBank/DDBJ databases">
        <authorList>
            <person name="Cao P."/>
        </authorList>
    </citation>
    <scope>NUCLEOTIDE SEQUENCE [LARGE SCALE GENOMIC DNA]</scope>
    <source>
        <strain evidence="3 4">NEAU-AAG5</strain>
    </source>
</reference>
<feature type="transmembrane region" description="Helical" evidence="2">
    <location>
        <begin position="149"/>
        <end position="170"/>
    </location>
</feature>
<keyword evidence="2" id="KW-0472">Membrane</keyword>
<evidence type="ECO:0000313" key="4">
    <source>
        <dbReference type="Proteomes" id="UP000432015"/>
    </source>
</evidence>
<name>A0A7K1L310_9ACTN</name>
<accession>A0A7K1L310</accession>
<keyword evidence="4" id="KW-1185">Reference proteome</keyword>
<dbReference type="EMBL" id="WOFH01000006">
    <property type="protein sequence ID" value="MUN38810.1"/>
    <property type="molecule type" value="Genomic_DNA"/>
</dbReference>
<dbReference type="AlphaFoldDB" id="A0A7K1L310"/>
<feature type="compositionally biased region" description="Pro residues" evidence="1">
    <location>
        <begin position="192"/>
        <end position="204"/>
    </location>
</feature>
<sequence length="378" mass="39436">MTTRRMFVMAGGALAPVLLLALLFDNQWVVDATRESDFDFQKGIGPLVSWSQYPQWRLTGGEQHFPAKFILALDFSLLVFFALLALFALAAVRAVDPRRGAFGVVIGGWWATVAAGGLSGFVAGPLLHWSLDMSGQPMSRALWSLVGDGASFGLMFGWLAGLGALAAFMVTRTPEERLARQMAHAAPHLGGPLPPAGALPPGGPIPQGGHMQPGAPMQPGQMYPGQMQQAPGQPGQMYPGHPGQMQQQPMVPPQAQGGQGLPPQHPAAVPYVPPGGPQQPQWGAAPVPPQGGQYPGGPVPQPPAQPPVPRQPAQAPVPAVPPPTPPADEAAAERPGDETVGDEEPEAAPPSEDAPPKGPAEETMLDGRPGDDTLPPPR</sequence>
<keyword evidence="2" id="KW-0812">Transmembrane</keyword>
<protein>
    <submittedName>
        <fullName evidence="3">Uncharacterized protein</fullName>
    </submittedName>
</protein>
<proteinExistence type="predicted"/>
<evidence type="ECO:0000256" key="1">
    <source>
        <dbReference type="SAM" id="MobiDB-lite"/>
    </source>
</evidence>
<feature type="compositionally biased region" description="Pro residues" evidence="1">
    <location>
        <begin position="297"/>
        <end position="310"/>
    </location>
</feature>
<feature type="region of interest" description="Disordered" evidence="1">
    <location>
        <begin position="186"/>
        <end position="378"/>
    </location>
</feature>
<organism evidence="3 4">
    <name type="scientific">Actinomadura litoris</name>
    <dbReference type="NCBI Taxonomy" id="2678616"/>
    <lineage>
        <taxon>Bacteria</taxon>
        <taxon>Bacillati</taxon>
        <taxon>Actinomycetota</taxon>
        <taxon>Actinomycetes</taxon>
        <taxon>Streptosporangiales</taxon>
        <taxon>Thermomonosporaceae</taxon>
        <taxon>Actinomadura</taxon>
    </lineage>
</organism>
<feature type="transmembrane region" description="Helical" evidence="2">
    <location>
        <begin position="69"/>
        <end position="92"/>
    </location>
</feature>
<evidence type="ECO:0000256" key="2">
    <source>
        <dbReference type="SAM" id="Phobius"/>
    </source>
</evidence>
<comment type="caution">
    <text evidence="3">The sequence shown here is derived from an EMBL/GenBank/DDBJ whole genome shotgun (WGS) entry which is preliminary data.</text>
</comment>
<feature type="compositionally biased region" description="Low complexity" evidence="1">
    <location>
        <begin position="207"/>
        <end position="256"/>
    </location>
</feature>
<keyword evidence="2" id="KW-1133">Transmembrane helix</keyword>
<gene>
    <name evidence="3" type="ORF">GNZ18_19690</name>
</gene>